<dbReference type="PANTHER" id="PTHR39321:SF3">
    <property type="entry name" value="PHOSPHOPANTETHEINE ADENYLYLTRANSFERASE"/>
    <property type="match status" value="1"/>
</dbReference>
<evidence type="ECO:0000256" key="1">
    <source>
        <dbReference type="ARBA" id="ARBA00002324"/>
    </source>
</evidence>
<dbReference type="GO" id="GO:0005524">
    <property type="term" value="F:ATP binding"/>
    <property type="evidence" value="ECO:0007669"/>
    <property type="project" value="UniProtKB-KW"/>
</dbReference>
<dbReference type="AlphaFoldDB" id="A0A354YTD7"/>
<dbReference type="InterPro" id="IPR014729">
    <property type="entry name" value="Rossmann-like_a/b/a_fold"/>
</dbReference>
<dbReference type="GO" id="GO:0009435">
    <property type="term" value="P:NAD+ biosynthetic process"/>
    <property type="evidence" value="ECO:0007669"/>
    <property type="project" value="UniProtKB-UniRule"/>
</dbReference>
<evidence type="ECO:0000256" key="6">
    <source>
        <dbReference type="ARBA" id="ARBA00022741"/>
    </source>
</evidence>
<dbReference type="InterPro" id="IPR004821">
    <property type="entry name" value="Cyt_trans-like"/>
</dbReference>
<evidence type="ECO:0000256" key="8">
    <source>
        <dbReference type="ARBA" id="ARBA00023027"/>
    </source>
</evidence>
<dbReference type="SUPFAM" id="SSF52374">
    <property type="entry name" value="Nucleotidylyl transferase"/>
    <property type="match status" value="1"/>
</dbReference>
<dbReference type="GO" id="GO:0004515">
    <property type="term" value="F:nicotinate-nucleotide adenylyltransferase activity"/>
    <property type="evidence" value="ECO:0007669"/>
    <property type="project" value="UniProtKB-UniRule"/>
</dbReference>
<evidence type="ECO:0000256" key="10">
    <source>
        <dbReference type="HAMAP-Rule" id="MF_00244"/>
    </source>
</evidence>
<dbReference type="NCBIfam" id="TIGR00125">
    <property type="entry name" value="cyt_tran_rel"/>
    <property type="match status" value="1"/>
</dbReference>
<feature type="domain" description="Cytidyltransferase-like" evidence="11">
    <location>
        <begin position="20"/>
        <end position="188"/>
    </location>
</feature>
<dbReference type="Pfam" id="PF01467">
    <property type="entry name" value="CTP_transf_like"/>
    <property type="match status" value="1"/>
</dbReference>
<dbReference type="Proteomes" id="UP000263273">
    <property type="component" value="Unassembled WGS sequence"/>
</dbReference>
<keyword evidence="5 10" id="KW-0548">Nucleotidyltransferase</keyword>
<dbReference type="NCBIfam" id="TIGR00482">
    <property type="entry name" value="nicotinate (nicotinamide) nucleotide adenylyltransferase"/>
    <property type="match status" value="1"/>
</dbReference>
<dbReference type="NCBIfam" id="NF000840">
    <property type="entry name" value="PRK00071.1-3"/>
    <property type="match status" value="1"/>
</dbReference>
<gene>
    <name evidence="10" type="primary">nadD</name>
    <name evidence="12" type="ORF">DDZ44_00760</name>
</gene>
<organism evidence="12 13">
    <name type="scientific">Syntrophomonas wolfei</name>
    <dbReference type="NCBI Taxonomy" id="863"/>
    <lineage>
        <taxon>Bacteria</taxon>
        <taxon>Bacillati</taxon>
        <taxon>Bacillota</taxon>
        <taxon>Clostridia</taxon>
        <taxon>Eubacteriales</taxon>
        <taxon>Syntrophomonadaceae</taxon>
        <taxon>Syntrophomonas</taxon>
    </lineage>
</organism>
<dbReference type="EC" id="2.7.7.18" evidence="10"/>
<comment type="catalytic activity">
    <reaction evidence="9 10">
        <text>nicotinate beta-D-ribonucleotide + ATP + H(+) = deamido-NAD(+) + diphosphate</text>
        <dbReference type="Rhea" id="RHEA:22860"/>
        <dbReference type="ChEBI" id="CHEBI:15378"/>
        <dbReference type="ChEBI" id="CHEBI:30616"/>
        <dbReference type="ChEBI" id="CHEBI:33019"/>
        <dbReference type="ChEBI" id="CHEBI:57502"/>
        <dbReference type="ChEBI" id="CHEBI:58437"/>
        <dbReference type="EC" id="2.7.7.18"/>
    </reaction>
</comment>
<proteinExistence type="inferred from homology"/>
<comment type="similarity">
    <text evidence="10">Belongs to the NadD family.</text>
</comment>
<keyword evidence="8 10" id="KW-0520">NAD</keyword>
<dbReference type="PANTHER" id="PTHR39321">
    <property type="entry name" value="NICOTINATE-NUCLEOTIDE ADENYLYLTRANSFERASE-RELATED"/>
    <property type="match status" value="1"/>
</dbReference>
<evidence type="ECO:0000256" key="5">
    <source>
        <dbReference type="ARBA" id="ARBA00022695"/>
    </source>
</evidence>
<dbReference type="STRING" id="378794.GCA_001570625_01938"/>
<name>A0A354YTD7_9FIRM</name>
<keyword evidence="4 10" id="KW-0808">Transferase</keyword>
<evidence type="ECO:0000313" key="13">
    <source>
        <dbReference type="Proteomes" id="UP000263273"/>
    </source>
</evidence>
<keyword evidence="6 10" id="KW-0547">Nucleotide-binding</keyword>
<evidence type="ECO:0000256" key="4">
    <source>
        <dbReference type="ARBA" id="ARBA00022679"/>
    </source>
</evidence>
<evidence type="ECO:0000256" key="9">
    <source>
        <dbReference type="ARBA" id="ARBA00048721"/>
    </source>
</evidence>
<keyword evidence="3 10" id="KW-0662">Pyridine nucleotide biosynthesis</keyword>
<evidence type="ECO:0000313" key="12">
    <source>
        <dbReference type="EMBL" id="HBK52454.1"/>
    </source>
</evidence>
<dbReference type="UniPathway" id="UPA00253">
    <property type="reaction ID" value="UER00332"/>
</dbReference>
<evidence type="ECO:0000256" key="2">
    <source>
        <dbReference type="ARBA" id="ARBA00005019"/>
    </source>
</evidence>
<dbReference type="HAMAP" id="MF_00244">
    <property type="entry name" value="NaMN_adenylyltr"/>
    <property type="match status" value="1"/>
</dbReference>
<comment type="caution">
    <text evidence="12">The sequence shown here is derived from an EMBL/GenBank/DDBJ whole genome shotgun (WGS) entry which is preliminary data.</text>
</comment>
<evidence type="ECO:0000256" key="7">
    <source>
        <dbReference type="ARBA" id="ARBA00022840"/>
    </source>
</evidence>
<evidence type="ECO:0000256" key="3">
    <source>
        <dbReference type="ARBA" id="ARBA00022642"/>
    </source>
</evidence>
<reference evidence="12 13" key="1">
    <citation type="journal article" date="2018" name="Nat. Biotechnol.">
        <title>A standardized bacterial taxonomy based on genome phylogeny substantially revises the tree of life.</title>
        <authorList>
            <person name="Parks D.H."/>
            <person name="Chuvochina M."/>
            <person name="Waite D.W."/>
            <person name="Rinke C."/>
            <person name="Skarshewski A."/>
            <person name="Chaumeil P.A."/>
            <person name="Hugenholtz P."/>
        </authorList>
    </citation>
    <scope>NUCLEOTIDE SEQUENCE [LARGE SCALE GENOMIC DNA]</scope>
    <source>
        <strain evidence="12">UBA10948</strain>
    </source>
</reference>
<keyword evidence="7 10" id="KW-0067">ATP-binding</keyword>
<comment type="pathway">
    <text evidence="2 10">Cofactor biosynthesis; NAD(+) biosynthesis; deamido-NAD(+) from nicotinate D-ribonucleotide: step 1/1.</text>
</comment>
<accession>A0A354YTD7</accession>
<comment type="function">
    <text evidence="1 10">Catalyzes the reversible adenylation of nicotinate mononucleotide (NaMN) to nicotinic acid adenine dinucleotide (NaAD).</text>
</comment>
<dbReference type="InterPro" id="IPR005248">
    <property type="entry name" value="NadD/NMNAT"/>
</dbReference>
<protein>
    <recommendedName>
        <fullName evidence="10">Probable nicotinate-nucleotide adenylyltransferase</fullName>
        <ecNumber evidence="10">2.7.7.18</ecNumber>
    </recommendedName>
    <alternativeName>
        <fullName evidence="10">Deamido-NAD(+) diphosphorylase</fullName>
    </alternativeName>
    <alternativeName>
        <fullName evidence="10">Deamido-NAD(+) pyrophosphorylase</fullName>
    </alternativeName>
    <alternativeName>
        <fullName evidence="10">Nicotinate mononucleotide adenylyltransferase</fullName>
        <shortName evidence="10">NaMN adenylyltransferase</shortName>
    </alternativeName>
</protein>
<dbReference type="CDD" id="cd02165">
    <property type="entry name" value="NMNAT"/>
    <property type="match status" value="1"/>
</dbReference>
<sequence>MNWDKIGQVVKVEEIKPWGILGGTFDPIHYGHLIAAEYACHNFKLDKVLLIPAASPPHKELGQVLPAMHRYRMAELAVKSNPRLEVSPVEMEREGPSYTVDTLAYFQAKFPEVEFFFIVGADSLFIMHSWKEPERLAELCRFIVVTRPGYKIERSEAALGRLPDIIWDRMLQMEIPGLDISSSDIRQRAAAGKPIKYLLPPEVEEYIFEQGLYRGDKYAEG</sequence>
<dbReference type="EMBL" id="DNZF01000020">
    <property type="protein sequence ID" value="HBK52454.1"/>
    <property type="molecule type" value="Genomic_DNA"/>
</dbReference>
<dbReference type="RefSeq" id="WP_276618977.1">
    <property type="nucleotide sequence ID" value="NZ_DCDX01000082.1"/>
</dbReference>
<dbReference type="Gene3D" id="3.40.50.620">
    <property type="entry name" value="HUPs"/>
    <property type="match status" value="1"/>
</dbReference>
<evidence type="ECO:0000259" key="11">
    <source>
        <dbReference type="Pfam" id="PF01467"/>
    </source>
</evidence>